<dbReference type="VEuPathDB" id="FungiDB:AAP_05560"/>
<dbReference type="EMBL" id="AZGZ01000032">
    <property type="protein sequence ID" value="KZZ87649.1"/>
    <property type="molecule type" value="Genomic_DNA"/>
</dbReference>
<organism evidence="1 2">
    <name type="scientific">Ascosphaera apis ARSEF 7405</name>
    <dbReference type="NCBI Taxonomy" id="392613"/>
    <lineage>
        <taxon>Eukaryota</taxon>
        <taxon>Fungi</taxon>
        <taxon>Dikarya</taxon>
        <taxon>Ascomycota</taxon>
        <taxon>Pezizomycotina</taxon>
        <taxon>Eurotiomycetes</taxon>
        <taxon>Eurotiomycetidae</taxon>
        <taxon>Onygenales</taxon>
        <taxon>Ascosphaeraceae</taxon>
        <taxon>Ascosphaera</taxon>
    </lineage>
</organism>
<protein>
    <submittedName>
        <fullName evidence="1">Uncharacterized protein</fullName>
    </submittedName>
</protein>
<dbReference type="Proteomes" id="UP000242877">
    <property type="component" value="Unassembled WGS sequence"/>
</dbReference>
<comment type="caution">
    <text evidence="1">The sequence shown here is derived from an EMBL/GenBank/DDBJ whole genome shotgun (WGS) entry which is preliminary data.</text>
</comment>
<sequence>MDFDSSADEITYDKEEVRAFTAVCMSIDLALRKAVGKPPARRAILEPLSDEKHQQIVEALALAKVTVREASQIFQRYWSLEELSPYLTVYEDMMQALIINCTIHGLYPGVNPLSLAEIRSWAPSMPEFVFKDVVQKAHSSLLSAHIPECRRSRSQWYYPRNDYLKRFK</sequence>
<accession>A0A167VK99</accession>
<dbReference type="AlphaFoldDB" id="A0A167VK99"/>
<dbReference type="OrthoDB" id="10420355at2759"/>
<reference evidence="1 2" key="1">
    <citation type="journal article" date="2016" name="Genome Biol. Evol.">
        <title>Divergent and convergent evolution of fungal pathogenicity.</title>
        <authorList>
            <person name="Shang Y."/>
            <person name="Xiao G."/>
            <person name="Zheng P."/>
            <person name="Cen K."/>
            <person name="Zhan S."/>
            <person name="Wang C."/>
        </authorList>
    </citation>
    <scope>NUCLEOTIDE SEQUENCE [LARGE SCALE GENOMIC DNA]</scope>
    <source>
        <strain evidence="1 2">ARSEF 7405</strain>
    </source>
</reference>
<evidence type="ECO:0000313" key="2">
    <source>
        <dbReference type="Proteomes" id="UP000242877"/>
    </source>
</evidence>
<proteinExistence type="predicted"/>
<evidence type="ECO:0000313" key="1">
    <source>
        <dbReference type="EMBL" id="KZZ87649.1"/>
    </source>
</evidence>
<gene>
    <name evidence="1" type="ORF">AAP_05560</name>
</gene>
<keyword evidence="2" id="KW-1185">Reference proteome</keyword>
<name>A0A167VK99_9EURO</name>